<organism evidence="2 3">
    <name type="scientific">Streptomyces axinellae</name>
    <dbReference type="NCBI Taxonomy" id="552788"/>
    <lineage>
        <taxon>Bacteria</taxon>
        <taxon>Bacillati</taxon>
        <taxon>Actinomycetota</taxon>
        <taxon>Actinomycetes</taxon>
        <taxon>Kitasatosporales</taxon>
        <taxon>Streptomycetaceae</taxon>
        <taxon>Streptomyces</taxon>
    </lineage>
</organism>
<dbReference type="InterPro" id="IPR024072">
    <property type="entry name" value="DHFR-like_dom_sf"/>
</dbReference>
<accession>A0ABP6C102</accession>
<dbReference type="PANTHER" id="PTHR38011">
    <property type="entry name" value="DIHYDROFOLATE REDUCTASE FAMILY PROTEIN (AFU_ORTHOLOGUE AFUA_8G06820)"/>
    <property type="match status" value="1"/>
</dbReference>
<dbReference type="RefSeq" id="WP_344561694.1">
    <property type="nucleotide sequence ID" value="NZ_BAAARJ010000002.1"/>
</dbReference>
<dbReference type="InterPro" id="IPR002734">
    <property type="entry name" value="RibDG_C"/>
</dbReference>
<gene>
    <name evidence="2" type="ORF">GCM10009863_05080</name>
</gene>
<dbReference type="Proteomes" id="UP001501447">
    <property type="component" value="Unassembled WGS sequence"/>
</dbReference>
<name>A0ABP6C102_9ACTN</name>
<keyword evidence="3" id="KW-1185">Reference proteome</keyword>
<dbReference type="PANTHER" id="PTHR38011:SF2">
    <property type="entry name" value="BIFUNCTIONAL DEAMINASE-REDUCTASE DOMAIN PROTEIN"/>
    <property type="match status" value="1"/>
</dbReference>
<sequence length="212" mass="23113">MAKLTLTTFLSLDGVMQGPGGPEEDPRDGFDLGGWLVPYADEAMGRQVAEWFGRAGGFLLGRVTYEIFAAYWPQVSDEEDPVVARRLNSLPKYVASTTLDHLDWKGSTLLGSLAGNADDTRNTVEAVRRLKEQPGDELQIHGSGALARSLMEHDLIDEYRLLVYPVVLGRGRHLFADGAVPTALRLLESDTTPAGVAVHTYVPEGRPTFGSM</sequence>
<reference evidence="3" key="1">
    <citation type="journal article" date="2019" name="Int. J. Syst. Evol. Microbiol.">
        <title>The Global Catalogue of Microorganisms (GCM) 10K type strain sequencing project: providing services to taxonomists for standard genome sequencing and annotation.</title>
        <authorList>
            <consortium name="The Broad Institute Genomics Platform"/>
            <consortium name="The Broad Institute Genome Sequencing Center for Infectious Disease"/>
            <person name="Wu L."/>
            <person name="Ma J."/>
        </authorList>
    </citation>
    <scope>NUCLEOTIDE SEQUENCE [LARGE SCALE GENOMIC DNA]</scope>
    <source>
        <strain evidence="3">JCM 16373</strain>
    </source>
</reference>
<evidence type="ECO:0000313" key="3">
    <source>
        <dbReference type="Proteomes" id="UP001501447"/>
    </source>
</evidence>
<protein>
    <submittedName>
        <fullName evidence="2">Dihydrofolate reductase family protein</fullName>
    </submittedName>
</protein>
<dbReference type="Pfam" id="PF01872">
    <property type="entry name" value="RibD_C"/>
    <property type="match status" value="1"/>
</dbReference>
<dbReference type="SUPFAM" id="SSF53597">
    <property type="entry name" value="Dihydrofolate reductase-like"/>
    <property type="match status" value="1"/>
</dbReference>
<comment type="caution">
    <text evidence="2">The sequence shown here is derived from an EMBL/GenBank/DDBJ whole genome shotgun (WGS) entry which is preliminary data.</text>
</comment>
<dbReference type="EMBL" id="BAAARJ010000002">
    <property type="protein sequence ID" value="GAA2594967.1"/>
    <property type="molecule type" value="Genomic_DNA"/>
</dbReference>
<evidence type="ECO:0000259" key="1">
    <source>
        <dbReference type="Pfam" id="PF01872"/>
    </source>
</evidence>
<proteinExistence type="predicted"/>
<evidence type="ECO:0000313" key="2">
    <source>
        <dbReference type="EMBL" id="GAA2594967.1"/>
    </source>
</evidence>
<dbReference type="Gene3D" id="3.40.430.10">
    <property type="entry name" value="Dihydrofolate Reductase, subunit A"/>
    <property type="match status" value="1"/>
</dbReference>
<dbReference type="InterPro" id="IPR050765">
    <property type="entry name" value="Riboflavin_Biosynth_HTPR"/>
</dbReference>
<feature type="domain" description="Bacterial bifunctional deaminase-reductase C-terminal" evidence="1">
    <location>
        <begin position="3"/>
        <end position="197"/>
    </location>
</feature>